<dbReference type="SMART" id="SM00717">
    <property type="entry name" value="SANT"/>
    <property type="match status" value="3"/>
</dbReference>
<dbReference type="InterPro" id="IPR051575">
    <property type="entry name" value="Myb-like_DNA-bd"/>
</dbReference>
<dbReference type="Pfam" id="PF00249">
    <property type="entry name" value="Myb_DNA-binding"/>
    <property type="match status" value="1"/>
</dbReference>
<dbReference type="Gene3D" id="1.10.10.60">
    <property type="entry name" value="Homeodomain-like"/>
    <property type="match status" value="3"/>
</dbReference>
<dbReference type="InterPro" id="IPR009057">
    <property type="entry name" value="Homeodomain-like_sf"/>
</dbReference>
<name>A0ABR4IUQ7_9EURO</name>
<evidence type="ECO:0000259" key="7">
    <source>
        <dbReference type="PROSITE" id="PS51294"/>
    </source>
</evidence>
<sequence>MIRPRRNWTAEEDVVLKREVGRAQGEGDNISWHEIAAFLPGRTNKDCRKRWYGTAAAKVKKGPWTQAEDERLRRAIERYGTKWAVVASVVGSRLPDQCSKRWSHAINPEIDHSPWTPQEDALLIQNVNKHGHYWQQIVSLYLPGRTSLAAKNRYHILQRRLKSDSGGTLDSAYALERPVDVNSWQELLRWPENSQRGGVDAKGSSDQEVCSAPNTSNEPLLAAYDNTEYYMLDQGHTDWLSSTSHSPGYNSSGFDVESLAFPFPQVVGAENLGTSNDYAFPPAIDVDDFVFQTTVSPTRSSTSASPFSVSLLGSSSSPDSRTSSTQRKVCIQAVCSTDKLGAIFEAVTKFSVSAVIKTDD</sequence>
<dbReference type="SUPFAM" id="SSF46689">
    <property type="entry name" value="Homeodomain-like"/>
    <property type="match status" value="2"/>
</dbReference>
<keyword evidence="9" id="KW-1185">Reference proteome</keyword>
<keyword evidence="3" id="KW-0804">Transcription</keyword>
<organism evidence="8 9">
    <name type="scientific">Aspergillus cavernicola</name>
    <dbReference type="NCBI Taxonomy" id="176166"/>
    <lineage>
        <taxon>Eukaryota</taxon>
        <taxon>Fungi</taxon>
        <taxon>Dikarya</taxon>
        <taxon>Ascomycota</taxon>
        <taxon>Pezizomycotina</taxon>
        <taxon>Eurotiomycetes</taxon>
        <taxon>Eurotiomycetidae</taxon>
        <taxon>Eurotiales</taxon>
        <taxon>Aspergillaceae</taxon>
        <taxon>Aspergillus</taxon>
        <taxon>Aspergillus subgen. Nidulantes</taxon>
    </lineage>
</organism>
<evidence type="ECO:0000259" key="6">
    <source>
        <dbReference type="PROSITE" id="PS50090"/>
    </source>
</evidence>
<dbReference type="PANTHER" id="PTHR46621:SF1">
    <property type="entry name" value="SNRNA-ACTIVATING PROTEIN COMPLEX SUBUNIT 4"/>
    <property type="match status" value="1"/>
</dbReference>
<reference evidence="8 9" key="1">
    <citation type="submission" date="2024-07" db="EMBL/GenBank/DDBJ databases">
        <title>Section-level genome sequencing and comparative genomics of Aspergillus sections Usti and Cavernicolus.</title>
        <authorList>
            <consortium name="Lawrence Berkeley National Laboratory"/>
            <person name="Nybo J.L."/>
            <person name="Vesth T.C."/>
            <person name="Theobald S."/>
            <person name="Frisvad J.C."/>
            <person name="Larsen T.O."/>
            <person name="Kjaerboelling I."/>
            <person name="Rothschild-Mancinelli K."/>
            <person name="Lyhne E.K."/>
            <person name="Kogle M.E."/>
            <person name="Barry K."/>
            <person name="Clum A."/>
            <person name="Na H."/>
            <person name="Ledsgaard L."/>
            <person name="Lin J."/>
            <person name="Lipzen A."/>
            <person name="Kuo A."/>
            <person name="Riley R."/>
            <person name="Mondo S."/>
            <person name="LaButti K."/>
            <person name="Haridas S."/>
            <person name="Pangalinan J."/>
            <person name="Salamov A.A."/>
            <person name="Simmons B.A."/>
            <person name="Magnuson J.K."/>
            <person name="Chen J."/>
            <person name="Drula E."/>
            <person name="Henrissat B."/>
            <person name="Wiebenga A."/>
            <person name="Lubbers R.J."/>
            <person name="Gomes A.C."/>
            <person name="Makela M.R."/>
            <person name="Stajich J."/>
            <person name="Grigoriev I.V."/>
            <person name="Mortensen U.H."/>
            <person name="De vries R.P."/>
            <person name="Baker S.E."/>
            <person name="Andersen M.R."/>
        </authorList>
    </citation>
    <scope>NUCLEOTIDE SEQUENCE [LARGE SCALE GENOMIC DNA]</scope>
    <source>
        <strain evidence="8 9">CBS 600.67</strain>
    </source>
</reference>
<evidence type="ECO:0000313" key="9">
    <source>
        <dbReference type="Proteomes" id="UP001610335"/>
    </source>
</evidence>
<dbReference type="PANTHER" id="PTHR46621">
    <property type="entry name" value="SNRNA-ACTIVATING PROTEIN COMPLEX SUBUNIT 4"/>
    <property type="match status" value="1"/>
</dbReference>
<dbReference type="InterPro" id="IPR017930">
    <property type="entry name" value="Myb_dom"/>
</dbReference>
<feature type="compositionally biased region" description="Polar residues" evidence="5">
    <location>
        <begin position="204"/>
        <end position="217"/>
    </location>
</feature>
<feature type="domain" description="HTH myb-type" evidence="7">
    <location>
        <begin position="56"/>
        <end position="110"/>
    </location>
</feature>
<dbReference type="Proteomes" id="UP001610335">
    <property type="component" value="Unassembled WGS sequence"/>
</dbReference>
<evidence type="ECO:0000256" key="2">
    <source>
        <dbReference type="ARBA" id="ARBA00023125"/>
    </source>
</evidence>
<proteinExistence type="predicted"/>
<evidence type="ECO:0000256" key="4">
    <source>
        <dbReference type="ARBA" id="ARBA00023242"/>
    </source>
</evidence>
<feature type="region of interest" description="Disordered" evidence="5">
    <location>
        <begin position="195"/>
        <end position="217"/>
    </location>
</feature>
<evidence type="ECO:0000313" key="8">
    <source>
        <dbReference type="EMBL" id="KAL2831498.1"/>
    </source>
</evidence>
<feature type="domain" description="Myb-like" evidence="6">
    <location>
        <begin position="5"/>
        <end position="55"/>
    </location>
</feature>
<dbReference type="PROSITE" id="PS51294">
    <property type="entry name" value="HTH_MYB"/>
    <property type="match status" value="3"/>
</dbReference>
<dbReference type="Pfam" id="PF13921">
    <property type="entry name" value="Myb_DNA-bind_6"/>
    <property type="match status" value="1"/>
</dbReference>
<evidence type="ECO:0000256" key="5">
    <source>
        <dbReference type="SAM" id="MobiDB-lite"/>
    </source>
</evidence>
<dbReference type="EMBL" id="JBFXLS010000009">
    <property type="protein sequence ID" value="KAL2831498.1"/>
    <property type="molecule type" value="Genomic_DNA"/>
</dbReference>
<keyword evidence="1" id="KW-0805">Transcription regulation</keyword>
<accession>A0ABR4IUQ7</accession>
<feature type="domain" description="Myb-like" evidence="6">
    <location>
        <begin position="56"/>
        <end position="106"/>
    </location>
</feature>
<dbReference type="InterPro" id="IPR001005">
    <property type="entry name" value="SANT/Myb"/>
</dbReference>
<feature type="domain" description="HTH myb-type" evidence="7">
    <location>
        <begin position="1"/>
        <end position="51"/>
    </location>
</feature>
<dbReference type="PROSITE" id="PS50090">
    <property type="entry name" value="MYB_LIKE"/>
    <property type="match status" value="3"/>
</dbReference>
<evidence type="ECO:0008006" key="10">
    <source>
        <dbReference type="Google" id="ProtNLM"/>
    </source>
</evidence>
<dbReference type="CDD" id="cd00167">
    <property type="entry name" value="SANT"/>
    <property type="match status" value="3"/>
</dbReference>
<keyword evidence="2" id="KW-0238">DNA-binding</keyword>
<protein>
    <recommendedName>
        <fullName evidence="10">Homeodomain-like protein</fullName>
    </recommendedName>
</protein>
<gene>
    <name evidence="8" type="ORF">BDW59DRAFT_157924</name>
</gene>
<comment type="caution">
    <text evidence="8">The sequence shown here is derived from an EMBL/GenBank/DDBJ whole genome shotgun (WGS) entry which is preliminary data.</text>
</comment>
<keyword evidence="4" id="KW-0539">Nucleus</keyword>
<evidence type="ECO:0000256" key="3">
    <source>
        <dbReference type="ARBA" id="ARBA00023163"/>
    </source>
</evidence>
<feature type="domain" description="Myb-like" evidence="6">
    <location>
        <begin position="107"/>
        <end position="158"/>
    </location>
</feature>
<evidence type="ECO:0000256" key="1">
    <source>
        <dbReference type="ARBA" id="ARBA00023015"/>
    </source>
</evidence>
<feature type="domain" description="HTH myb-type" evidence="7">
    <location>
        <begin position="112"/>
        <end position="162"/>
    </location>
</feature>